<keyword evidence="3" id="KW-1185">Reference proteome</keyword>
<dbReference type="OrthoDB" id="368909at2759"/>
<dbReference type="AlphaFoldDB" id="A0A166T9R3"/>
<feature type="non-terminal residue" evidence="2">
    <location>
        <position position="1"/>
    </location>
</feature>
<proteinExistence type="predicted"/>
<dbReference type="InterPro" id="IPR001163">
    <property type="entry name" value="Sm_dom_euk/arc"/>
</dbReference>
<evidence type="ECO:0000259" key="1">
    <source>
        <dbReference type="SMART" id="SM00651"/>
    </source>
</evidence>
<reference evidence="2 3" key="1">
    <citation type="journal article" date="2016" name="Mol. Biol. Evol.">
        <title>Comparative Genomics of Early-Diverging Mushroom-Forming Fungi Provides Insights into the Origins of Lignocellulose Decay Capabilities.</title>
        <authorList>
            <person name="Nagy L.G."/>
            <person name="Riley R."/>
            <person name="Tritt A."/>
            <person name="Adam C."/>
            <person name="Daum C."/>
            <person name="Floudas D."/>
            <person name="Sun H."/>
            <person name="Yadav J.S."/>
            <person name="Pangilinan J."/>
            <person name="Larsson K.H."/>
            <person name="Matsuura K."/>
            <person name="Barry K."/>
            <person name="Labutti K."/>
            <person name="Kuo R."/>
            <person name="Ohm R.A."/>
            <person name="Bhattacharya S.S."/>
            <person name="Shirouzu T."/>
            <person name="Yoshinaga Y."/>
            <person name="Martin F.M."/>
            <person name="Grigoriev I.V."/>
            <person name="Hibbett D.S."/>
        </authorList>
    </citation>
    <scope>NUCLEOTIDE SEQUENCE [LARGE SCALE GENOMIC DNA]</scope>
    <source>
        <strain evidence="2 3">CBS 109695</strain>
    </source>
</reference>
<feature type="domain" description="Sm" evidence="1">
    <location>
        <begin position="8"/>
        <end position="77"/>
    </location>
</feature>
<name>A0A166T9R3_9AGAM</name>
<dbReference type="Pfam" id="PF01423">
    <property type="entry name" value="LSM"/>
    <property type="match status" value="1"/>
</dbReference>
<accession>A0A166T9R3</accession>
<protein>
    <recommendedName>
        <fullName evidence="1">Sm domain-containing protein</fullName>
    </recommendedName>
</protein>
<dbReference type="PANTHER" id="PTHR10701:SF5">
    <property type="entry name" value="N-ALPHA-ACETYLTRANSFERASE 38, NATC AUXILIARY SUBUNIT"/>
    <property type="match status" value="1"/>
</dbReference>
<evidence type="ECO:0000313" key="2">
    <source>
        <dbReference type="EMBL" id="KZP30380.1"/>
    </source>
</evidence>
<dbReference type="GO" id="GO:0031417">
    <property type="term" value="C:NatC complex"/>
    <property type="evidence" value="ECO:0007669"/>
    <property type="project" value="InterPro"/>
</dbReference>
<dbReference type="PANTHER" id="PTHR10701">
    <property type="entry name" value="SMALL NUCLEAR RIBONUCLEOPROTEIN-ASSOCIATED PROTEIN B AND N"/>
    <property type="match status" value="1"/>
</dbReference>
<dbReference type="InterPro" id="IPR034110">
    <property type="entry name" value="LSMD1_Sm"/>
</dbReference>
<dbReference type="Gene3D" id="2.30.30.100">
    <property type="match status" value="1"/>
</dbReference>
<dbReference type="InterPro" id="IPR050914">
    <property type="entry name" value="snRNP_SmB/NAA38-like"/>
</dbReference>
<dbReference type="SMART" id="SM00651">
    <property type="entry name" value="Sm"/>
    <property type="match status" value="1"/>
</dbReference>
<dbReference type="Proteomes" id="UP000076532">
    <property type="component" value="Unassembled WGS sequence"/>
</dbReference>
<evidence type="ECO:0000313" key="3">
    <source>
        <dbReference type="Proteomes" id="UP000076532"/>
    </source>
</evidence>
<feature type="non-terminal residue" evidence="2">
    <location>
        <position position="77"/>
    </location>
</feature>
<sequence>APEAPSVSRLKSLLRENLRITTSDGRIFVGQFAGTDRPLNVILINTEEFRVGPGESRNGRFVGQIVTPWKCIVKIEA</sequence>
<organism evidence="2 3">
    <name type="scientific">Athelia psychrophila</name>
    <dbReference type="NCBI Taxonomy" id="1759441"/>
    <lineage>
        <taxon>Eukaryota</taxon>
        <taxon>Fungi</taxon>
        <taxon>Dikarya</taxon>
        <taxon>Basidiomycota</taxon>
        <taxon>Agaricomycotina</taxon>
        <taxon>Agaricomycetes</taxon>
        <taxon>Agaricomycetidae</taxon>
        <taxon>Atheliales</taxon>
        <taxon>Atheliaceae</taxon>
        <taxon>Athelia</taxon>
    </lineage>
</organism>
<dbReference type="CDD" id="cd06168">
    <property type="entry name" value="LSMD1"/>
    <property type="match status" value="1"/>
</dbReference>
<gene>
    <name evidence="2" type="ORF">FIBSPDRAFT_694546</name>
</gene>
<dbReference type="SUPFAM" id="SSF50182">
    <property type="entry name" value="Sm-like ribonucleoproteins"/>
    <property type="match status" value="1"/>
</dbReference>
<dbReference type="EMBL" id="KV417494">
    <property type="protein sequence ID" value="KZP30380.1"/>
    <property type="molecule type" value="Genomic_DNA"/>
</dbReference>
<dbReference type="STRING" id="436010.A0A166T9R3"/>
<dbReference type="InterPro" id="IPR010920">
    <property type="entry name" value="LSM_dom_sf"/>
</dbReference>